<proteinExistence type="predicted"/>
<accession>A0A644USA6</accession>
<protein>
    <recommendedName>
        <fullName evidence="1">DUF1540 domain-containing protein</fullName>
    </recommendedName>
</protein>
<gene>
    <name evidence="2" type="ORF">SDC9_27511</name>
</gene>
<reference evidence="2" key="1">
    <citation type="submission" date="2019-08" db="EMBL/GenBank/DDBJ databases">
        <authorList>
            <person name="Kucharzyk K."/>
            <person name="Murdoch R.W."/>
            <person name="Higgins S."/>
            <person name="Loffler F."/>
        </authorList>
    </citation>
    <scope>NUCLEOTIDE SEQUENCE</scope>
</reference>
<comment type="caution">
    <text evidence="2">The sequence shown here is derived from an EMBL/GenBank/DDBJ whole genome shotgun (WGS) entry which is preliminary data.</text>
</comment>
<evidence type="ECO:0000313" key="2">
    <source>
        <dbReference type="EMBL" id="MPL81583.1"/>
    </source>
</evidence>
<name>A0A644USA6_9ZZZZ</name>
<feature type="domain" description="DUF1540" evidence="1">
    <location>
        <begin position="113"/>
        <end position="152"/>
    </location>
</feature>
<dbReference type="AlphaFoldDB" id="A0A644USA6"/>
<sequence>MDKLNAATHTKVRISLMNNEQGGALLMATANPTVKCTVDQCTHYMPGDQCMAAKISIYNDEISGSSSTSADTQCRAFHHRKTVGDMVGALHNVNVGGVVSSTFLNGTQVTPTVACFVSNCKFWDSGNMCNASEIKVAGQNAARTPDTDCETYQTK</sequence>
<organism evidence="2">
    <name type="scientific">bioreactor metagenome</name>
    <dbReference type="NCBI Taxonomy" id="1076179"/>
    <lineage>
        <taxon>unclassified sequences</taxon>
        <taxon>metagenomes</taxon>
        <taxon>ecological metagenomes</taxon>
    </lineage>
</organism>
<evidence type="ECO:0000259" key="1">
    <source>
        <dbReference type="Pfam" id="PF07561"/>
    </source>
</evidence>
<dbReference type="InterPro" id="IPR011437">
    <property type="entry name" value="DUF1540"/>
</dbReference>
<dbReference type="EMBL" id="VSSQ01000151">
    <property type="protein sequence ID" value="MPL81583.1"/>
    <property type="molecule type" value="Genomic_DNA"/>
</dbReference>
<feature type="domain" description="DUF1540" evidence="1">
    <location>
        <begin position="34"/>
        <end position="77"/>
    </location>
</feature>
<dbReference type="Pfam" id="PF07561">
    <property type="entry name" value="DUF1540"/>
    <property type="match status" value="2"/>
</dbReference>